<organism evidence="1 2">
    <name type="scientific">Rhizopus microsporus</name>
    <dbReference type="NCBI Taxonomy" id="58291"/>
    <lineage>
        <taxon>Eukaryota</taxon>
        <taxon>Fungi</taxon>
        <taxon>Fungi incertae sedis</taxon>
        <taxon>Mucoromycota</taxon>
        <taxon>Mucoromycotina</taxon>
        <taxon>Mucoromycetes</taxon>
        <taxon>Mucorales</taxon>
        <taxon>Mucorineae</taxon>
        <taxon>Rhizopodaceae</taxon>
        <taxon>Rhizopus</taxon>
    </lineage>
</organism>
<dbReference type="Proteomes" id="UP000242381">
    <property type="component" value="Unassembled WGS sequence"/>
</dbReference>
<dbReference type="AlphaFoldDB" id="A0A1X0RYR6"/>
<dbReference type="VEuPathDB" id="FungiDB:BCV72DRAFT_215075"/>
<gene>
    <name evidence="1" type="ORF">BCV71DRAFT_270232</name>
</gene>
<evidence type="ECO:0008006" key="3">
    <source>
        <dbReference type="Google" id="ProtNLM"/>
    </source>
</evidence>
<name>A0A1X0RYR6_RHIZD</name>
<sequence>MHYQFGYSSSTLRSFRPSILAFHQNKVSLDNKLHLVNNLLDTLARRELPKQSHRPTIGISPTLNHLRQISTSMTTPLPFLQKKQPFLLAMAAFLRPSDLHRIVLQSAVINDNFQLTSQVVFQKKKKTHDHRRIIKSFTIFLNQDRSLCPVRAFIALRNHPSLSCISAHSSLFVNSRSPQEPLATSIIPT</sequence>
<evidence type="ECO:0000313" key="1">
    <source>
        <dbReference type="EMBL" id="ORE17139.1"/>
    </source>
</evidence>
<evidence type="ECO:0000313" key="2">
    <source>
        <dbReference type="Proteomes" id="UP000242381"/>
    </source>
</evidence>
<reference evidence="1 2" key="1">
    <citation type="journal article" date="2016" name="Proc. Natl. Acad. Sci. U.S.A.">
        <title>Lipid metabolic changes in an early divergent fungus govern the establishment of a mutualistic symbiosis with endobacteria.</title>
        <authorList>
            <person name="Lastovetsky O.A."/>
            <person name="Gaspar M.L."/>
            <person name="Mondo S.J."/>
            <person name="LaButti K.M."/>
            <person name="Sandor L."/>
            <person name="Grigoriev I.V."/>
            <person name="Henry S.A."/>
            <person name="Pawlowska T.E."/>
        </authorList>
    </citation>
    <scope>NUCLEOTIDE SEQUENCE [LARGE SCALE GENOMIC DNA]</scope>
    <source>
        <strain evidence="1 2">ATCC 11559</strain>
    </source>
</reference>
<accession>A0A1X0RYR6</accession>
<protein>
    <recommendedName>
        <fullName evidence="3">Tyr recombinase domain-containing protein</fullName>
    </recommendedName>
</protein>
<proteinExistence type="predicted"/>
<dbReference type="EMBL" id="KV921364">
    <property type="protein sequence ID" value="ORE17139.1"/>
    <property type="molecule type" value="Genomic_DNA"/>
</dbReference>